<evidence type="ECO:0000313" key="3">
    <source>
        <dbReference type="EMBL" id="GIM96858.1"/>
    </source>
</evidence>
<sequence>MLSYPSTISLSNRTLNHLAERIRVHRQQRKSRWRRLAPGRRALLALAHLRNGDTYTRLAAGFEIGVSTAWRYVQEAIALLSTAADDLDTAMQRIRQLAYAILDGTLVPIDRVADQKPYYSGNTSVTASTCRSSPTRSGVSCGPRARCPARRTT</sequence>
<name>A0A919WB05_9ACTN</name>
<evidence type="ECO:0000313" key="4">
    <source>
        <dbReference type="Proteomes" id="UP000677082"/>
    </source>
</evidence>
<organism evidence="3 4">
    <name type="scientific">Paractinoplanes toevensis</name>
    <dbReference type="NCBI Taxonomy" id="571911"/>
    <lineage>
        <taxon>Bacteria</taxon>
        <taxon>Bacillati</taxon>
        <taxon>Actinomycetota</taxon>
        <taxon>Actinomycetes</taxon>
        <taxon>Micromonosporales</taxon>
        <taxon>Micromonosporaceae</taxon>
        <taxon>Paractinoplanes</taxon>
    </lineage>
</organism>
<protein>
    <recommendedName>
        <fullName evidence="2">Transposase Helix-turn-helix domain-containing protein</fullName>
    </recommendedName>
</protein>
<keyword evidence="4" id="KW-1185">Reference proteome</keyword>
<dbReference type="InterPro" id="IPR027805">
    <property type="entry name" value="Transposase_HTH_dom"/>
</dbReference>
<comment type="caution">
    <text evidence="3">The sequence shown here is derived from an EMBL/GenBank/DDBJ whole genome shotgun (WGS) entry which is preliminary data.</text>
</comment>
<feature type="domain" description="Transposase Helix-turn-helix" evidence="2">
    <location>
        <begin position="35"/>
        <end position="81"/>
    </location>
</feature>
<accession>A0A919WB05</accession>
<dbReference type="AlphaFoldDB" id="A0A919WB05"/>
<dbReference type="Proteomes" id="UP000677082">
    <property type="component" value="Unassembled WGS sequence"/>
</dbReference>
<evidence type="ECO:0000259" key="2">
    <source>
        <dbReference type="Pfam" id="PF13613"/>
    </source>
</evidence>
<gene>
    <name evidence="3" type="ORF">Ato02nite_086510</name>
</gene>
<dbReference type="Pfam" id="PF13613">
    <property type="entry name" value="HTH_Tnp_4"/>
    <property type="match status" value="1"/>
</dbReference>
<dbReference type="EMBL" id="BOQN01000130">
    <property type="protein sequence ID" value="GIM96858.1"/>
    <property type="molecule type" value="Genomic_DNA"/>
</dbReference>
<proteinExistence type="predicted"/>
<feature type="compositionally biased region" description="Polar residues" evidence="1">
    <location>
        <begin position="122"/>
        <end position="138"/>
    </location>
</feature>
<reference evidence="3 4" key="1">
    <citation type="submission" date="2021-03" db="EMBL/GenBank/DDBJ databases">
        <title>Whole genome shotgun sequence of Actinoplanes toevensis NBRC 105298.</title>
        <authorList>
            <person name="Komaki H."/>
            <person name="Tamura T."/>
        </authorList>
    </citation>
    <scope>NUCLEOTIDE SEQUENCE [LARGE SCALE GENOMIC DNA]</scope>
    <source>
        <strain evidence="3 4">NBRC 105298</strain>
    </source>
</reference>
<feature type="region of interest" description="Disordered" evidence="1">
    <location>
        <begin position="122"/>
        <end position="153"/>
    </location>
</feature>
<evidence type="ECO:0000256" key="1">
    <source>
        <dbReference type="SAM" id="MobiDB-lite"/>
    </source>
</evidence>